<name>A0A3S4QXK5_CHRGE</name>
<comment type="similarity">
    <text evidence="1">Belongs to the pseudouridine synthase RluA family.</text>
</comment>
<dbReference type="InterPro" id="IPR020103">
    <property type="entry name" value="PsdUridine_synth_cat_dom_sf"/>
</dbReference>
<dbReference type="AlphaFoldDB" id="A0A3S4QXK5"/>
<sequence length="253" mass="28826">MKEQIIYEDNHLLVVNKKVGQLVQGDKTGDESLLESIKNFIKIRDAKPGNVFLGLVHRIDRPTSGLVIYAKTSKALSRLTQMVKNREVKKTYWAVVGKEMIPQSQRLVHYLKKNEKNNKAIVFPKATEGAKEAILTYHVIKTLDNYLLLEIDLETGRHHQIRAQLSKTGVPIKGDLKYGAPRSNPDGGINLHARKLEFIHPVTKENIEIIAPVPQNDAIWRLVKNKHIIKKLNHEIQITFISHIAGYGILFRQ</sequence>
<dbReference type="Pfam" id="PF00849">
    <property type="entry name" value="PseudoU_synth_2"/>
    <property type="match status" value="1"/>
</dbReference>
<dbReference type="EC" id="5.4.99.26" evidence="4"/>
<keyword evidence="2 4" id="KW-0413">Isomerase</keyword>
<dbReference type="PANTHER" id="PTHR21600:SF83">
    <property type="entry name" value="PSEUDOURIDYLATE SYNTHASE RPUSD4, MITOCHONDRIAL"/>
    <property type="match status" value="1"/>
</dbReference>
<protein>
    <submittedName>
        <fullName evidence="4">tRNA pseudouridine synthase C</fullName>
        <ecNumber evidence="4">5.4.99.26</ecNumber>
    </submittedName>
</protein>
<dbReference type="PANTHER" id="PTHR21600">
    <property type="entry name" value="MITOCHONDRIAL RNA PSEUDOURIDINE SYNTHASE"/>
    <property type="match status" value="1"/>
</dbReference>
<dbReference type="STRING" id="525257.HMPREF0204_11066"/>
<evidence type="ECO:0000256" key="2">
    <source>
        <dbReference type="ARBA" id="ARBA00023235"/>
    </source>
</evidence>
<proteinExistence type="inferred from homology"/>
<accession>A0A3S4QXK5</accession>
<evidence type="ECO:0000313" key="4">
    <source>
        <dbReference type="EMBL" id="VEE09123.1"/>
    </source>
</evidence>
<dbReference type="RefSeq" id="WP_232529132.1">
    <property type="nucleotide sequence ID" value="NZ_LR134289.1"/>
</dbReference>
<dbReference type="GO" id="GO:0003723">
    <property type="term" value="F:RNA binding"/>
    <property type="evidence" value="ECO:0007669"/>
    <property type="project" value="InterPro"/>
</dbReference>
<dbReference type="GO" id="GO:0006396">
    <property type="term" value="P:RNA processing"/>
    <property type="evidence" value="ECO:0007669"/>
    <property type="project" value="UniProtKB-ARBA"/>
</dbReference>
<feature type="domain" description="Pseudouridine synthase RsuA/RluA-like" evidence="3">
    <location>
        <begin position="11"/>
        <end position="166"/>
    </location>
</feature>
<gene>
    <name evidence="4" type="primary">truC_1</name>
    <name evidence="4" type="ORF">NCTC11432_03035</name>
</gene>
<evidence type="ECO:0000313" key="5">
    <source>
        <dbReference type="Proteomes" id="UP000279227"/>
    </source>
</evidence>
<dbReference type="GO" id="GO:0160149">
    <property type="term" value="F:tRNA pseudouridine(65) synthase activity"/>
    <property type="evidence" value="ECO:0007669"/>
    <property type="project" value="UniProtKB-EC"/>
</dbReference>
<dbReference type="KEGG" id="cgle:NCTC11432_03035"/>
<dbReference type="CDD" id="cd02869">
    <property type="entry name" value="PseudoU_synth_RluA_like"/>
    <property type="match status" value="1"/>
</dbReference>
<evidence type="ECO:0000256" key="1">
    <source>
        <dbReference type="ARBA" id="ARBA00010876"/>
    </source>
</evidence>
<dbReference type="Gene3D" id="3.30.2350.10">
    <property type="entry name" value="Pseudouridine synthase"/>
    <property type="match status" value="1"/>
</dbReference>
<evidence type="ECO:0000259" key="3">
    <source>
        <dbReference type="Pfam" id="PF00849"/>
    </source>
</evidence>
<organism evidence="4 5">
    <name type="scientific">Chryseobacterium gleum</name>
    <name type="common">Flavobacterium gleum</name>
    <dbReference type="NCBI Taxonomy" id="250"/>
    <lineage>
        <taxon>Bacteria</taxon>
        <taxon>Pseudomonadati</taxon>
        <taxon>Bacteroidota</taxon>
        <taxon>Flavobacteriia</taxon>
        <taxon>Flavobacteriales</taxon>
        <taxon>Weeksellaceae</taxon>
        <taxon>Chryseobacterium group</taxon>
        <taxon>Chryseobacterium</taxon>
    </lineage>
</organism>
<dbReference type="InterPro" id="IPR006145">
    <property type="entry name" value="PsdUridine_synth_RsuA/RluA"/>
</dbReference>
<reference evidence="4 5" key="1">
    <citation type="submission" date="2018-12" db="EMBL/GenBank/DDBJ databases">
        <authorList>
            <consortium name="Pathogen Informatics"/>
        </authorList>
    </citation>
    <scope>NUCLEOTIDE SEQUENCE [LARGE SCALE GENOMIC DNA]</scope>
    <source>
        <strain evidence="4 5">NCTC11432</strain>
    </source>
</reference>
<dbReference type="EMBL" id="LR134289">
    <property type="protein sequence ID" value="VEE09123.1"/>
    <property type="molecule type" value="Genomic_DNA"/>
</dbReference>
<dbReference type="Proteomes" id="UP000279227">
    <property type="component" value="Chromosome"/>
</dbReference>
<dbReference type="InterPro" id="IPR050188">
    <property type="entry name" value="RluA_PseudoU_synthase"/>
</dbReference>
<dbReference type="GO" id="GO:0001522">
    <property type="term" value="P:pseudouridine synthesis"/>
    <property type="evidence" value="ECO:0007669"/>
    <property type="project" value="InterPro"/>
</dbReference>
<dbReference type="SUPFAM" id="SSF55120">
    <property type="entry name" value="Pseudouridine synthase"/>
    <property type="match status" value="1"/>
</dbReference>